<dbReference type="Proteomes" id="UP000005408">
    <property type="component" value="Unassembled WGS sequence"/>
</dbReference>
<keyword evidence="2" id="KW-0472">Membrane</keyword>
<dbReference type="GeneID" id="105340542"/>
<dbReference type="AlphaFoldDB" id="A0A8W8JRG4"/>
<dbReference type="KEGG" id="crg:105340542"/>
<organism evidence="3 4">
    <name type="scientific">Magallana gigas</name>
    <name type="common">Pacific oyster</name>
    <name type="synonym">Crassostrea gigas</name>
    <dbReference type="NCBI Taxonomy" id="29159"/>
    <lineage>
        <taxon>Eukaryota</taxon>
        <taxon>Metazoa</taxon>
        <taxon>Spiralia</taxon>
        <taxon>Lophotrochozoa</taxon>
        <taxon>Mollusca</taxon>
        <taxon>Bivalvia</taxon>
        <taxon>Autobranchia</taxon>
        <taxon>Pteriomorphia</taxon>
        <taxon>Ostreida</taxon>
        <taxon>Ostreoidea</taxon>
        <taxon>Ostreidae</taxon>
        <taxon>Magallana</taxon>
    </lineage>
</organism>
<feature type="transmembrane region" description="Helical" evidence="2">
    <location>
        <begin position="406"/>
        <end position="435"/>
    </location>
</feature>
<dbReference type="InterPro" id="IPR042635">
    <property type="entry name" value="MEGF10/SREC1/2-like"/>
</dbReference>
<evidence type="ECO:0000313" key="4">
    <source>
        <dbReference type="Proteomes" id="UP000005408"/>
    </source>
</evidence>
<sequence length="468" mass="51282">MHLTLNLSSMVMCAMFGCAFGLIAAKFVPYNLKLTMLKSVPPGRLGSSVTCPDFVNQIPFSSYLDKLSSMIYLDVDYYSIVYNSTESNPPVRGVLMTPGQGGSCYEDLGDLTDIMPTGDLKDQCSRDIYKDVIKTELLMEGRTFKESCSIYVYPNCSRPSDDVFCVPCVNGRCSSLYDCNVVTGGCRGFFDCKHPFTDPFCNTTCPPDKYGPTCGQSCSSQCKPQLHSEDRNCSQSNGACLLGCIIGWQGTQCDQKCTPGTYGDGCKQTCVGNCLEDKVCSPFDGTCPKGCAAGWKNVHPCNQRCENNTYGMDCSEKCSKGCVNGSCNVKDGTCLHGCLDGYNGNKCSGCPKGTYGSRCAFNCGLFCLDGTCDPINGVCLQPQCAEGWSGPKCDIDTCLKDFDEEFWFNIYTFAIGSGIGIGIAGILMIACFCFYRYRMQTHSRPMNRTDYSQSRTEERMELSPTYRF</sequence>
<keyword evidence="4" id="KW-1185">Reference proteome</keyword>
<protein>
    <submittedName>
        <fullName evidence="3">Uncharacterized protein</fullName>
    </submittedName>
</protein>
<proteinExistence type="predicted"/>
<dbReference type="PANTHER" id="PTHR24043">
    <property type="entry name" value="SCAVENGER RECEPTOR CLASS F"/>
    <property type="match status" value="1"/>
</dbReference>
<evidence type="ECO:0000313" key="3">
    <source>
        <dbReference type="EnsemblMetazoa" id="G20580.1:cds"/>
    </source>
</evidence>
<evidence type="ECO:0000256" key="2">
    <source>
        <dbReference type="SAM" id="Phobius"/>
    </source>
</evidence>
<keyword evidence="2" id="KW-0812">Transmembrane</keyword>
<dbReference type="GO" id="GO:0005044">
    <property type="term" value="F:scavenger receptor activity"/>
    <property type="evidence" value="ECO:0007669"/>
    <property type="project" value="InterPro"/>
</dbReference>
<evidence type="ECO:0000256" key="1">
    <source>
        <dbReference type="ARBA" id="ARBA00022536"/>
    </source>
</evidence>
<keyword evidence="1" id="KW-0245">EGF-like domain</keyword>
<name>A0A8W8JRG4_MAGGI</name>
<dbReference type="Gene3D" id="2.170.300.10">
    <property type="entry name" value="Tie2 ligand-binding domain superfamily"/>
    <property type="match status" value="1"/>
</dbReference>
<accession>A0A8W8JRG4</accession>
<dbReference type="PANTHER" id="PTHR24043:SF8">
    <property type="entry name" value="EGF-LIKE DOMAIN-CONTAINING PROTEIN"/>
    <property type="match status" value="1"/>
</dbReference>
<dbReference type="EnsemblMetazoa" id="G20580.1">
    <property type="protein sequence ID" value="G20580.1:cds"/>
    <property type="gene ID" value="G20580"/>
</dbReference>
<keyword evidence="2" id="KW-1133">Transmembrane helix</keyword>
<reference evidence="3" key="1">
    <citation type="submission" date="2022-08" db="UniProtKB">
        <authorList>
            <consortium name="EnsemblMetazoa"/>
        </authorList>
    </citation>
    <scope>IDENTIFICATION</scope>
    <source>
        <strain evidence="3">05x7-T-G4-1.051#20</strain>
    </source>
</reference>
<dbReference type="RefSeq" id="XP_011444963.2">
    <property type="nucleotide sequence ID" value="XM_011446661.4"/>
</dbReference>